<dbReference type="PANTHER" id="PTHR43685">
    <property type="entry name" value="GLYCOSYLTRANSFERASE"/>
    <property type="match status" value="1"/>
</dbReference>
<reference evidence="2 3" key="1">
    <citation type="journal article" date="2015" name="Genome Announc.">
        <title>Complete Genome Sequence of the Type Strain Corynebacterium mustelae DSM 45274, Isolated from Various Tissues of a Male Ferret with Lethal Sepsis.</title>
        <authorList>
            <person name="Ruckert C."/>
            <person name="Eimer J."/>
            <person name="Winkler A."/>
            <person name="Tauch A."/>
        </authorList>
    </citation>
    <scope>NUCLEOTIDE SEQUENCE [LARGE SCALE GENOMIC DNA]</scope>
    <source>
        <strain evidence="2 3">DSM 45274</strain>
    </source>
</reference>
<dbReference type="EC" id="2.4.1.41" evidence="2"/>
<name>A0A0G3GZ44_9CORY</name>
<evidence type="ECO:0000313" key="2">
    <source>
        <dbReference type="EMBL" id="AKK04818.1"/>
    </source>
</evidence>
<keyword evidence="2" id="KW-0808">Transferase</keyword>
<organism evidence="2 3">
    <name type="scientific">Corynebacterium mustelae</name>
    <dbReference type="NCBI Taxonomy" id="571915"/>
    <lineage>
        <taxon>Bacteria</taxon>
        <taxon>Bacillati</taxon>
        <taxon>Actinomycetota</taxon>
        <taxon>Actinomycetes</taxon>
        <taxon>Mycobacteriales</taxon>
        <taxon>Corynebacteriaceae</taxon>
        <taxon>Corynebacterium</taxon>
    </lineage>
</organism>
<proteinExistence type="predicted"/>
<sequence>MIIGIVDRPKKKLTVFSGTDSADGARVVVRDSGYTVGYVELSGTDNIAERAVTACPAALPQREWVGGAGAELSASIIISTLGKTPLLVDAVTAALNQTHRHYDVIVVDNDPDSGDTQRLLAGLDVAIVAEPRKGLSHARNRGLQAATGQIVAFTDDDAITHPEWLAGIADVFASLPVAGVTGPVFPKELQTPSQRYFEARGGFPKHLEPIIWDAATPVVVGGPLYPVTTARVGAGVNMAFRKDVIANFDTNLGAGTLTNGGEDLDAFAQLLAAGHSIAYSPDVVVHHVHRRDMAGLKKQIYGNGTGMSALLVKSVLRKPSTLVNLAKRIPRVVARVAPGSARVVGENGDVPKVLTWLELGGFLLGPALYLRQRWLGS</sequence>
<dbReference type="PANTHER" id="PTHR43685:SF2">
    <property type="entry name" value="GLYCOSYLTRANSFERASE 2-LIKE DOMAIN-CONTAINING PROTEIN"/>
    <property type="match status" value="1"/>
</dbReference>
<gene>
    <name evidence="2" type="primary">exoM</name>
    <name evidence="2" type="ORF">CMUST_02370</name>
</gene>
<dbReference type="KEGG" id="cmv:CMUST_02370"/>
<dbReference type="OrthoDB" id="3180470at2"/>
<dbReference type="AlphaFoldDB" id="A0A0G3GZ44"/>
<dbReference type="GO" id="GO:0004653">
    <property type="term" value="F:polypeptide N-acetylgalactosaminyltransferase activity"/>
    <property type="evidence" value="ECO:0007669"/>
    <property type="project" value="UniProtKB-EC"/>
</dbReference>
<reference evidence="3" key="2">
    <citation type="submission" date="2015-05" db="EMBL/GenBank/DDBJ databases">
        <title>Complete genome sequence of Corynebacterium mustelae DSM 45274, isolated from various tissues of a male ferret with lethal sepsis.</title>
        <authorList>
            <person name="Ruckert C."/>
            <person name="Albersmeier A."/>
            <person name="Winkler A."/>
            <person name="Tauch A."/>
        </authorList>
    </citation>
    <scope>NUCLEOTIDE SEQUENCE [LARGE SCALE GENOMIC DNA]</scope>
    <source>
        <strain evidence="3">DSM 45274</strain>
    </source>
</reference>
<dbReference type="PATRIC" id="fig|571915.4.peg.504"/>
<dbReference type="RefSeq" id="WP_047261167.1">
    <property type="nucleotide sequence ID" value="NZ_CP011542.1"/>
</dbReference>
<dbReference type="InterPro" id="IPR029044">
    <property type="entry name" value="Nucleotide-diphossugar_trans"/>
</dbReference>
<accession>A0A0G3GZ44</accession>
<dbReference type="STRING" id="571915.CMUST_02370"/>
<dbReference type="InterPro" id="IPR001173">
    <property type="entry name" value="Glyco_trans_2-like"/>
</dbReference>
<dbReference type="CDD" id="cd00761">
    <property type="entry name" value="Glyco_tranf_GTA_type"/>
    <property type="match status" value="1"/>
</dbReference>
<evidence type="ECO:0000259" key="1">
    <source>
        <dbReference type="Pfam" id="PF00535"/>
    </source>
</evidence>
<keyword evidence="2" id="KW-0328">Glycosyltransferase</keyword>
<dbReference type="EMBL" id="CP011542">
    <property type="protein sequence ID" value="AKK04818.1"/>
    <property type="molecule type" value="Genomic_DNA"/>
</dbReference>
<evidence type="ECO:0000313" key="3">
    <source>
        <dbReference type="Proteomes" id="UP000035199"/>
    </source>
</evidence>
<dbReference type="Gene3D" id="3.90.550.10">
    <property type="entry name" value="Spore Coat Polysaccharide Biosynthesis Protein SpsA, Chain A"/>
    <property type="match status" value="1"/>
</dbReference>
<dbReference type="Pfam" id="PF00535">
    <property type="entry name" value="Glycos_transf_2"/>
    <property type="match status" value="1"/>
</dbReference>
<keyword evidence="3" id="KW-1185">Reference proteome</keyword>
<dbReference type="Proteomes" id="UP000035199">
    <property type="component" value="Chromosome"/>
</dbReference>
<dbReference type="InterPro" id="IPR050834">
    <property type="entry name" value="Glycosyltransf_2"/>
</dbReference>
<dbReference type="SUPFAM" id="SSF53448">
    <property type="entry name" value="Nucleotide-diphospho-sugar transferases"/>
    <property type="match status" value="1"/>
</dbReference>
<protein>
    <submittedName>
        <fullName evidence="2">Glycosyl transferase family 2</fullName>
        <ecNumber evidence="2">2.4.1.41</ecNumber>
    </submittedName>
</protein>
<feature type="domain" description="Glycosyltransferase 2-like" evidence="1">
    <location>
        <begin position="75"/>
        <end position="192"/>
    </location>
</feature>